<feature type="transmembrane region" description="Helical" evidence="1">
    <location>
        <begin position="12"/>
        <end position="37"/>
    </location>
</feature>
<protein>
    <submittedName>
        <fullName evidence="2">Uncharacterized protein</fullName>
    </submittedName>
</protein>
<reference evidence="2" key="1">
    <citation type="journal article" date="2021" name="Proc. Natl. Acad. Sci. U.S.A.">
        <title>A Catalog of Tens of Thousands of Viruses from Human Metagenomes Reveals Hidden Associations with Chronic Diseases.</title>
        <authorList>
            <person name="Tisza M.J."/>
            <person name="Buck C.B."/>
        </authorList>
    </citation>
    <scope>NUCLEOTIDE SEQUENCE</scope>
    <source>
        <strain evidence="2">CtD6g5</strain>
    </source>
</reference>
<dbReference type="EMBL" id="BK014970">
    <property type="protein sequence ID" value="DAD84972.1"/>
    <property type="molecule type" value="Genomic_DNA"/>
</dbReference>
<keyword evidence="1" id="KW-0472">Membrane</keyword>
<proteinExistence type="predicted"/>
<keyword evidence="1" id="KW-1133">Transmembrane helix</keyword>
<accession>A0A8S5MRY1</accession>
<keyword evidence="1" id="KW-0812">Transmembrane</keyword>
<organism evidence="2">
    <name type="scientific">Siphoviridae sp. ctD6g5</name>
    <dbReference type="NCBI Taxonomy" id="2826196"/>
    <lineage>
        <taxon>Viruses</taxon>
        <taxon>Duplodnaviria</taxon>
        <taxon>Heunggongvirae</taxon>
        <taxon>Uroviricota</taxon>
        <taxon>Caudoviricetes</taxon>
    </lineage>
</organism>
<name>A0A8S5MRY1_9CAUD</name>
<evidence type="ECO:0000313" key="2">
    <source>
        <dbReference type="EMBL" id="DAD84972.1"/>
    </source>
</evidence>
<sequence>MKRVVEAIKSILLIMAVLMGIVYVITIPIGCLIYAIVNGGFM</sequence>
<evidence type="ECO:0000256" key="1">
    <source>
        <dbReference type="SAM" id="Phobius"/>
    </source>
</evidence>